<protein>
    <submittedName>
        <fullName evidence="1">CagW protein</fullName>
    </submittedName>
</protein>
<organism evidence="1">
    <name type="scientific">Helicobacter pylori</name>
    <name type="common">Campylobacter pylori</name>
    <dbReference type="NCBI Taxonomy" id="210"/>
    <lineage>
        <taxon>Bacteria</taxon>
        <taxon>Pseudomonadati</taxon>
        <taxon>Campylobacterota</taxon>
        <taxon>Epsilonproteobacteria</taxon>
        <taxon>Campylobacterales</taxon>
        <taxon>Helicobacteraceae</taxon>
        <taxon>Helicobacter</taxon>
    </lineage>
</organism>
<reference evidence="1" key="1">
    <citation type="submission" date="2010-07" db="EMBL/GenBank/DDBJ databases">
        <title>A global overview of the genetic and functional diversity in the Helicobacter pylori cag pathogenicity island.</title>
        <authorList>
            <person name="Olbermann P."/>
            <person name="Josenhans C."/>
            <person name="Moodley Y."/>
            <person name="Uhr M."/>
            <person name="Stamer C."/>
            <person name="Vauterin M."/>
            <person name="Suerbaum S."/>
            <person name="Achtman M."/>
            <person name="Linz B."/>
        </authorList>
    </citation>
    <scope>NUCLEOTIDE SEQUENCE</scope>
    <source>
        <strain evidence="1">CC42C</strain>
    </source>
</reference>
<proteinExistence type="predicted"/>
<dbReference type="EMBL" id="FR666828">
    <property type="protein sequence ID" value="CBV35983.1"/>
    <property type="molecule type" value="Genomic_DNA"/>
</dbReference>
<accession>E0WI12</accession>
<sequence>MFNLKRTFLITIMSFFLIVPNWLKAIDLPIVSNLKIYQTVYCMLIPSYVLTNKSFADILTGYTSIYWPIREWKEFRAGCDRSA</sequence>
<name>E0WI12_HELPX</name>
<gene>
    <name evidence="1" type="primary">cagW</name>
    <name evidence="1" type="ORF">HP529a</name>
</gene>
<evidence type="ECO:0000313" key="1">
    <source>
        <dbReference type="EMBL" id="CBV35983.1"/>
    </source>
</evidence>
<dbReference type="AlphaFoldDB" id="E0WI12"/>